<dbReference type="InterPro" id="IPR027417">
    <property type="entry name" value="P-loop_NTPase"/>
</dbReference>
<feature type="domain" description="Rad50/SbcC-type AAA" evidence="4">
    <location>
        <begin position="5"/>
        <end position="209"/>
    </location>
</feature>
<comment type="similarity">
    <text evidence="1">Belongs to the SMC family. SbcC subfamily.</text>
</comment>
<accession>A0ABR8TZR3</accession>
<comment type="subunit">
    <text evidence="2">Heterodimer of SbcC and SbcD.</text>
</comment>
<dbReference type="Proteomes" id="UP000655570">
    <property type="component" value="Unassembled WGS sequence"/>
</dbReference>
<keyword evidence="6" id="KW-1185">Reference proteome</keyword>
<dbReference type="RefSeq" id="WP_191803755.1">
    <property type="nucleotide sequence ID" value="NZ_JACSQF010000010.1"/>
</dbReference>
<dbReference type="Pfam" id="PF13476">
    <property type="entry name" value="AAA_23"/>
    <property type="match status" value="1"/>
</dbReference>
<dbReference type="EMBL" id="JACSQF010000010">
    <property type="protein sequence ID" value="MBD7981281.1"/>
    <property type="molecule type" value="Genomic_DNA"/>
</dbReference>
<organism evidence="5 6">
    <name type="scientific">Oerskovia merdavium</name>
    <dbReference type="NCBI Taxonomy" id="2762227"/>
    <lineage>
        <taxon>Bacteria</taxon>
        <taxon>Bacillati</taxon>
        <taxon>Actinomycetota</taxon>
        <taxon>Actinomycetes</taxon>
        <taxon>Micrococcales</taxon>
        <taxon>Cellulomonadaceae</taxon>
        <taxon>Oerskovia</taxon>
    </lineage>
</organism>
<evidence type="ECO:0000313" key="6">
    <source>
        <dbReference type="Proteomes" id="UP000655570"/>
    </source>
</evidence>
<dbReference type="PANTHER" id="PTHR32114:SF2">
    <property type="entry name" value="ABC TRANSPORTER ABCH.3"/>
    <property type="match status" value="1"/>
</dbReference>
<name>A0ABR8TZR3_9CELL</name>
<evidence type="ECO:0000256" key="2">
    <source>
        <dbReference type="ARBA" id="ARBA00011322"/>
    </source>
</evidence>
<dbReference type="InterPro" id="IPR038729">
    <property type="entry name" value="Rad50/SbcC_AAA"/>
</dbReference>
<gene>
    <name evidence="5" type="ORF">H9641_11230</name>
</gene>
<dbReference type="Gene3D" id="3.40.50.300">
    <property type="entry name" value="P-loop containing nucleotide triphosphate hydrolases"/>
    <property type="match status" value="2"/>
</dbReference>
<dbReference type="SUPFAM" id="SSF52540">
    <property type="entry name" value="P-loop containing nucleoside triphosphate hydrolases"/>
    <property type="match status" value="1"/>
</dbReference>
<dbReference type="Pfam" id="PF13558">
    <property type="entry name" value="SbcC_Walker_B"/>
    <property type="match status" value="1"/>
</dbReference>
<evidence type="ECO:0000256" key="1">
    <source>
        <dbReference type="ARBA" id="ARBA00006930"/>
    </source>
</evidence>
<dbReference type="PANTHER" id="PTHR32114">
    <property type="entry name" value="ABC TRANSPORTER ABCH.3"/>
    <property type="match status" value="1"/>
</dbReference>
<comment type="caution">
    <text evidence="5">The sequence shown here is derived from an EMBL/GenBank/DDBJ whole genome shotgun (WGS) entry which is preliminary data.</text>
</comment>
<evidence type="ECO:0000256" key="3">
    <source>
        <dbReference type="ARBA" id="ARBA00013368"/>
    </source>
</evidence>
<proteinExistence type="inferred from homology"/>
<protein>
    <recommendedName>
        <fullName evidence="3">Nuclease SbcCD subunit C</fullName>
    </recommendedName>
</protein>
<reference evidence="5 6" key="1">
    <citation type="submission" date="2020-08" db="EMBL/GenBank/DDBJ databases">
        <title>A Genomic Blueprint of the Chicken Gut Microbiome.</title>
        <authorList>
            <person name="Gilroy R."/>
            <person name="Ravi A."/>
            <person name="Getino M."/>
            <person name="Pursley I."/>
            <person name="Horton D.L."/>
            <person name="Alikhan N.-F."/>
            <person name="Baker D."/>
            <person name="Gharbi K."/>
            <person name="Hall N."/>
            <person name="Watson M."/>
            <person name="Adriaenssens E.M."/>
            <person name="Foster-Nyarko E."/>
            <person name="Jarju S."/>
            <person name="Secka A."/>
            <person name="Antonio M."/>
            <person name="Oren A."/>
            <person name="Chaudhuri R."/>
            <person name="La Ragione R.M."/>
            <person name="Hildebrand F."/>
            <person name="Pallen M.J."/>
        </authorList>
    </citation>
    <scope>NUCLEOTIDE SEQUENCE [LARGE SCALE GENOMIC DNA]</scope>
    <source>
        <strain evidence="5 6">Sa2CUA9</strain>
    </source>
</reference>
<evidence type="ECO:0000313" key="5">
    <source>
        <dbReference type="EMBL" id="MBD7981281.1"/>
    </source>
</evidence>
<sequence>MHLHSLALQAIGPFAGPHRIDFAELATSGIFLLEGPTGAGKSTIIDAVVFALYGKVASEAASEDRLRSAYAPPEVESFVDLVFETGSGVYRVRRSPEFQRPKKRGTGTTTQQAGVRLWRLAGADQAGLVAGEARGPGAPWGDSDDVPGELLSTRLDEAGLEIQRAIGLDRRQFVQTIVLPQGEFANFLRADPEHRRDLLQKVFGTEIYDRVQSELAALNREAQSAVAAARSVAAGSVESFVGAAGLPSEDAAALREAARDDARLAGPVDETPVPDDDLFAVADLAVGEDTGTLAPVEPEASVRTLVHRHVGVLERTAAELGAQEITANTALVAAREAFEAARTVSAAAVRRDELLAEQAALHAAADQVTLDRETLAAARRAAVVEPVLAGARRAAGEATAAQERLLLARTGVPESLAVSDVSALEVLRSSLSAAEARLVRLLPLGESLPRRERELVDGRKETDREREERTRTLADLEARPAARALLEARRDALADAAGRLGERQERVLAAESVLRAARQAVATGADLDAARERQDTAVAAARTAAGTEHALRTAWLGGIAGDLAAELEPGCPCPVCGAEEHPAPARTGAEHVGRDAVEAAESARRGAEQSVTEVSAEVATLAERLDGLLRTAGGVTPDDALQAVDAAKALVAESSAAVAERAAAATALTDFDTETTALTALAAGLAERIAGETARLDALGAGIERDRQEIATELDATGPLLADAALPDALADEGSPANPVAVIEAALRDRGLAVTALLDAESAVARTSDTVAARAAEVATVVAEAGFDDEQHAIAAVRPPAEREALERRLRAADADAERVRRGLAEESIATLPADVEVDLAGARDVVGQAETAERRAALHANGAAQRARLAARAASEITSAVEGWVREREAAAPVARMASLAAGSGPDNAKALSLATYVLVRRFEDVVAAANERLREMSDGRYELERSDEKEDVRTRRTGLAMKVLDHRTEAARDPRTLSGGETFYVSLCLALGMADVVTAEAGGVDLGTLFVDEGFGTLDPETLEAVLGELGKLRAGGRVVGVVSHVDALKQSIAERIEVRRLPNGASTLAVRA</sequence>
<evidence type="ECO:0000259" key="4">
    <source>
        <dbReference type="Pfam" id="PF13476"/>
    </source>
</evidence>